<dbReference type="GeneTree" id="ENSGT00940000162477"/>
<dbReference type="PRINTS" id="PR00449">
    <property type="entry name" value="RASTRNSFRMNG"/>
</dbReference>
<dbReference type="AlphaFoldDB" id="A0A7N8Y1G6"/>
<evidence type="ECO:0000256" key="5">
    <source>
        <dbReference type="ARBA" id="ARBA00023289"/>
    </source>
</evidence>
<name>A0A7N8Y1G6_9TELE</name>
<dbReference type="CDD" id="cd04107">
    <property type="entry name" value="Rab32_Rab38"/>
    <property type="match status" value="1"/>
</dbReference>
<dbReference type="GO" id="GO:0090385">
    <property type="term" value="P:phagosome-lysosome fusion"/>
    <property type="evidence" value="ECO:0007669"/>
    <property type="project" value="TreeGrafter"/>
</dbReference>
<sequence>FMSLPPVFPGELLGVSVCTDKLFKVLVIGDLGVGKTSIILRYVNKLFDDTYKASIGVDFALKTIEWNTRTVVRLQFWDIAGQERIKNMSRAYYKGAMGAVVVFDVTHSPTLEAASEWKRDLDSKVCLDSGHPIPAVLLANKCDMKGWDGGFVSSLDRFCKDNGFLGWFETSAKDNINIDEASAFLVKQMMLCDIGLSNDEHHRDGIKVSHTPRETQSQSLCCWRPRL</sequence>
<keyword evidence="5 7" id="KW-0636">Prenylation</keyword>
<accession>A0A7N8Y1G6</accession>
<dbReference type="Gene3D" id="3.40.50.300">
    <property type="entry name" value="P-loop containing nucleotide triphosphate hydrolases"/>
    <property type="match status" value="1"/>
</dbReference>
<dbReference type="FunFam" id="3.40.50.300:FF:000222">
    <property type="entry name" value="RAB32, member RAS oncogene family"/>
    <property type="match status" value="1"/>
</dbReference>
<dbReference type="SMART" id="SM00176">
    <property type="entry name" value="RAN"/>
    <property type="match status" value="1"/>
</dbReference>
<evidence type="ECO:0000256" key="1">
    <source>
        <dbReference type="ARBA" id="ARBA00006270"/>
    </source>
</evidence>
<dbReference type="PROSITE" id="PS51421">
    <property type="entry name" value="RAS"/>
    <property type="match status" value="1"/>
</dbReference>
<keyword evidence="4 7" id="KW-0449">Lipoprotein</keyword>
<dbReference type="PANTHER" id="PTHR47981">
    <property type="entry name" value="RAB FAMILY"/>
    <property type="match status" value="1"/>
</dbReference>
<proteinExistence type="inferred from homology"/>
<evidence type="ECO:0000256" key="6">
    <source>
        <dbReference type="ARBA" id="ARBA00046278"/>
    </source>
</evidence>
<dbReference type="Pfam" id="PF00071">
    <property type="entry name" value="Ras"/>
    <property type="match status" value="1"/>
</dbReference>
<dbReference type="GO" id="GO:0005770">
    <property type="term" value="C:late endosome"/>
    <property type="evidence" value="ECO:0007669"/>
    <property type="project" value="TreeGrafter"/>
</dbReference>
<dbReference type="GO" id="GO:0005525">
    <property type="term" value="F:GTP binding"/>
    <property type="evidence" value="ECO:0007669"/>
    <property type="project" value="UniProtKB-UniRule"/>
</dbReference>
<evidence type="ECO:0000313" key="9">
    <source>
        <dbReference type="Proteomes" id="UP000261640"/>
    </source>
</evidence>
<dbReference type="SMART" id="SM00173">
    <property type="entry name" value="RAS"/>
    <property type="match status" value="1"/>
</dbReference>
<evidence type="ECO:0000256" key="7">
    <source>
        <dbReference type="RuleBase" id="RU367128"/>
    </source>
</evidence>
<reference evidence="8" key="1">
    <citation type="submission" date="2025-08" db="UniProtKB">
        <authorList>
            <consortium name="Ensembl"/>
        </authorList>
    </citation>
    <scope>IDENTIFICATION</scope>
</reference>
<comment type="subcellular location">
    <subcellularLocation>
        <location evidence="6">Endomembrane system</location>
        <topology evidence="6">Lipid-anchor</topology>
        <orientation evidence="6">Cytoplasmic side</orientation>
    </subcellularLocation>
    <subcellularLocation>
        <location evidence="7">Membrane</location>
        <topology evidence="7">Lipid-anchor</topology>
    </subcellularLocation>
</comment>
<dbReference type="PROSITE" id="PS51419">
    <property type="entry name" value="RAB"/>
    <property type="match status" value="1"/>
</dbReference>
<dbReference type="Ensembl" id="ENSMAMT00000059156.1">
    <property type="protein sequence ID" value="ENSMAMP00000058777.1"/>
    <property type="gene ID" value="ENSMAMG00000000238.2"/>
</dbReference>
<comment type="similarity">
    <text evidence="1 7">Belongs to the small GTPase superfamily. Rab family.</text>
</comment>
<evidence type="ECO:0000256" key="3">
    <source>
        <dbReference type="ARBA" id="ARBA00023134"/>
    </source>
</evidence>
<dbReference type="GO" id="GO:0045335">
    <property type="term" value="C:phagocytic vesicle"/>
    <property type="evidence" value="ECO:0007669"/>
    <property type="project" value="TreeGrafter"/>
</dbReference>
<evidence type="ECO:0000256" key="2">
    <source>
        <dbReference type="ARBA" id="ARBA00022741"/>
    </source>
</evidence>
<dbReference type="InterPro" id="IPR030697">
    <property type="entry name" value="Rab29/Rab38/Rab32"/>
</dbReference>
<evidence type="ECO:0000256" key="4">
    <source>
        <dbReference type="ARBA" id="ARBA00023288"/>
    </source>
</evidence>
<organism evidence="8 9">
    <name type="scientific">Mastacembelus armatus</name>
    <name type="common">zig-zag eel</name>
    <dbReference type="NCBI Taxonomy" id="205130"/>
    <lineage>
        <taxon>Eukaryota</taxon>
        <taxon>Metazoa</taxon>
        <taxon>Chordata</taxon>
        <taxon>Craniata</taxon>
        <taxon>Vertebrata</taxon>
        <taxon>Euteleostomi</taxon>
        <taxon>Actinopterygii</taxon>
        <taxon>Neopterygii</taxon>
        <taxon>Teleostei</taxon>
        <taxon>Neoteleostei</taxon>
        <taxon>Acanthomorphata</taxon>
        <taxon>Anabantaria</taxon>
        <taxon>Synbranchiformes</taxon>
        <taxon>Mastacembelidae</taxon>
        <taxon>Mastacembelus</taxon>
    </lineage>
</organism>
<dbReference type="SUPFAM" id="SSF52540">
    <property type="entry name" value="P-loop containing nucleoside triphosphate hydrolases"/>
    <property type="match status" value="1"/>
</dbReference>
<dbReference type="GO" id="GO:0003924">
    <property type="term" value="F:GTPase activity"/>
    <property type="evidence" value="ECO:0007669"/>
    <property type="project" value="UniProtKB-UniRule"/>
</dbReference>
<dbReference type="GO" id="GO:0005764">
    <property type="term" value="C:lysosome"/>
    <property type="evidence" value="ECO:0007669"/>
    <property type="project" value="TreeGrafter"/>
</dbReference>
<dbReference type="GO" id="GO:0016020">
    <property type="term" value="C:membrane"/>
    <property type="evidence" value="ECO:0007669"/>
    <property type="project" value="UniProtKB-SubCell"/>
</dbReference>
<dbReference type="InterPro" id="IPR005225">
    <property type="entry name" value="Small_GTP-bd"/>
</dbReference>
<dbReference type="GO" id="GO:0005802">
    <property type="term" value="C:trans-Golgi network"/>
    <property type="evidence" value="ECO:0007669"/>
    <property type="project" value="UniProtKB-UniRule"/>
</dbReference>
<protein>
    <recommendedName>
        <fullName evidence="7">Ras-related protein Rab</fullName>
    </recommendedName>
</protein>
<keyword evidence="3 7" id="KW-0342">GTP-binding</keyword>
<dbReference type="InParanoid" id="A0A7N8Y1G6"/>
<keyword evidence="7" id="KW-0472">Membrane</keyword>
<keyword evidence="9" id="KW-1185">Reference proteome</keyword>
<dbReference type="Proteomes" id="UP000261640">
    <property type="component" value="Unplaced"/>
</dbReference>
<keyword evidence="2 7" id="KW-0547">Nucleotide-binding</keyword>
<dbReference type="SMART" id="SM00175">
    <property type="entry name" value="RAB"/>
    <property type="match status" value="1"/>
</dbReference>
<reference evidence="8" key="2">
    <citation type="submission" date="2025-09" db="UniProtKB">
        <authorList>
            <consortium name="Ensembl"/>
        </authorList>
    </citation>
    <scope>IDENTIFICATION</scope>
</reference>
<evidence type="ECO:0000313" key="8">
    <source>
        <dbReference type="Ensembl" id="ENSMAMP00000058777.1"/>
    </source>
</evidence>
<dbReference type="PANTHER" id="PTHR47981:SF41">
    <property type="entry name" value="RAS-RELATED PROTEIN RAB-32 ISOFORM X1"/>
    <property type="match status" value="1"/>
</dbReference>
<dbReference type="InterPro" id="IPR001806">
    <property type="entry name" value="Small_GTPase"/>
</dbReference>
<comment type="function">
    <text evidence="7">The small GTPases Rab are key regulators in vesicle trafficking.</text>
</comment>
<dbReference type="NCBIfam" id="TIGR00231">
    <property type="entry name" value="small_GTP"/>
    <property type="match status" value="1"/>
</dbReference>
<dbReference type="InterPro" id="IPR027417">
    <property type="entry name" value="P-loop_NTPase"/>
</dbReference>
<dbReference type="SMART" id="SM00174">
    <property type="entry name" value="RHO"/>
    <property type="match status" value="1"/>
</dbReference>
<dbReference type="GO" id="GO:0008333">
    <property type="term" value="P:endosome to lysosome transport"/>
    <property type="evidence" value="ECO:0007669"/>
    <property type="project" value="TreeGrafter"/>
</dbReference>